<evidence type="ECO:0000313" key="1">
    <source>
        <dbReference type="EMBL" id="GFN91471.1"/>
    </source>
</evidence>
<reference evidence="1 2" key="1">
    <citation type="journal article" date="2021" name="Elife">
        <title>Chloroplast acquisition without the gene transfer in kleptoplastic sea slugs, Plakobranchus ocellatus.</title>
        <authorList>
            <person name="Maeda T."/>
            <person name="Takahashi S."/>
            <person name="Yoshida T."/>
            <person name="Shimamura S."/>
            <person name="Takaki Y."/>
            <person name="Nagai Y."/>
            <person name="Toyoda A."/>
            <person name="Suzuki Y."/>
            <person name="Arimoto A."/>
            <person name="Ishii H."/>
            <person name="Satoh N."/>
            <person name="Nishiyama T."/>
            <person name="Hasebe M."/>
            <person name="Maruyama T."/>
            <person name="Minagawa J."/>
            <person name="Obokata J."/>
            <person name="Shigenobu S."/>
        </authorList>
    </citation>
    <scope>NUCLEOTIDE SEQUENCE [LARGE SCALE GENOMIC DNA]</scope>
</reference>
<dbReference type="Proteomes" id="UP000735302">
    <property type="component" value="Unassembled WGS sequence"/>
</dbReference>
<organism evidence="1 2">
    <name type="scientific">Plakobranchus ocellatus</name>
    <dbReference type="NCBI Taxonomy" id="259542"/>
    <lineage>
        <taxon>Eukaryota</taxon>
        <taxon>Metazoa</taxon>
        <taxon>Spiralia</taxon>
        <taxon>Lophotrochozoa</taxon>
        <taxon>Mollusca</taxon>
        <taxon>Gastropoda</taxon>
        <taxon>Heterobranchia</taxon>
        <taxon>Euthyneura</taxon>
        <taxon>Panpulmonata</taxon>
        <taxon>Sacoglossa</taxon>
        <taxon>Placobranchoidea</taxon>
        <taxon>Plakobranchidae</taxon>
        <taxon>Plakobranchus</taxon>
    </lineage>
</organism>
<accession>A0AAV3Z8A1</accession>
<evidence type="ECO:0000313" key="2">
    <source>
        <dbReference type="Proteomes" id="UP000735302"/>
    </source>
</evidence>
<dbReference type="AlphaFoldDB" id="A0AAV3Z8A1"/>
<gene>
    <name evidence="1" type="ORF">PoB_001797700</name>
</gene>
<dbReference type="EMBL" id="BLXT01002143">
    <property type="protein sequence ID" value="GFN91471.1"/>
    <property type="molecule type" value="Genomic_DNA"/>
</dbReference>
<proteinExistence type="predicted"/>
<sequence length="128" mass="14696">MSRIPPVEECLSYDASGLLASLPCGGCKFCQPMQRNWGKFTKEEDDTILLTSVVRSLAQQNPMDQIAEEQQKDKDISHKVDWLQGEEPDEGTLALASPTLKHMWVNRQLFSESKVHYIELIRRTRVYN</sequence>
<comment type="caution">
    <text evidence="1">The sequence shown here is derived from an EMBL/GenBank/DDBJ whole genome shotgun (WGS) entry which is preliminary data.</text>
</comment>
<name>A0AAV3Z8A1_9GAST</name>
<protein>
    <submittedName>
        <fullName evidence="1">Pol polyprotein</fullName>
    </submittedName>
</protein>
<keyword evidence="2" id="KW-1185">Reference proteome</keyword>